<dbReference type="Proteomes" id="UP000789920">
    <property type="component" value="Unassembled WGS sequence"/>
</dbReference>
<keyword evidence="2" id="KW-1185">Reference proteome</keyword>
<proteinExistence type="predicted"/>
<comment type="caution">
    <text evidence="1">The sequence shown here is derived from an EMBL/GenBank/DDBJ whole genome shotgun (WGS) entry which is preliminary data.</text>
</comment>
<feature type="non-terminal residue" evidence="1">
    <location>
        <position position="1"/>
    </location>
</feature>
<evidence type="ECO:0000313" key="2">
    <source>
        <dbReference type="Proteomes" id="UP000789920"/>
    </source>
</evidence>
<dbReference type="EMBL" id="CAJVQC010126906">
    <property type="protein sequence ID" value="CAG8840486.1"/>
    <property type="molecule type" value="Genomic_DNA"/>
</dbReference>
<reference evidence="1" key="1">
    <citation type="submission" date="2021-06" db="EMBL/GenBank/DDBJ databases">
        <authorList>
            <person name="Kallberg Y."/>
            <person name="Tangrot J."/>
            <person name="Rosling A."/>
        </authorList>
    </citation>
    <scope>NUCLEOTIDE SEQUENCE</scope>
    <source>
        <strain evidence="1">MA461A</strain>
    </source>
</reference>
<accession>A0ACA9SJ51</accession>
<organism evidence="1 2">
    <name type="scientific">Racocetra persica</name>
    <dbReference type="NCBI Taxonomy" id="160502"/>
    <lineage>
        <taxon>Eukaryota</taxon>
        <taxon>Fungi</taxon>
        <taxon>Fungi incertae sedis</taxon>
        <taxon>Mucoromycota</taxon>
        <taxon>Glomeromycotina</taxon>
        <taxon>Glomeromycetes</taxon>
        <taxon>Diversisporales</taxon>
        <taxon>Gigasporaceae</taxon>
        <taxon>Racocetra</taxon>
    </lineage>
</organism>
<evidence type="ECO:0000313" key="1">
    <source>
        <dbReference type="EMBL" id="CAG8840486.1"/>
    </source>
</evidence>
<gene>
    <name evidence="1" type="ORF">RPERSI_LOCUS31447</name>
</gene>
<protein>
    <submittedName>
        <fullName evidence="1">5589_t:CDS:1</fullName>
    </submittedName>
</protein>
<name>A0ACA9SJ51_9GLOM</name>
<sequence length="52" mass="5805">IGSLLILINGSEVLHFIQLLCSSRLKYLPRKRQKENGLIEMISAPLILTSLA</sequence>
<feature type="non-terminal residue" evidence="1">
    <location>
        <position position="52"/>
    </location>
</feature>